<dbReference type="Proteomes" id="UP001293718">
    <property type="component" value="Unassembled WGS sequence"/>
</dbReference>
<organism evidence="1 2">
    <name type="scientific">Azohydromonas lata</name>
    <dbReference type="NCBI Taxonomy" id="45677"/>
    <lineage>
        <taxon>Bacteria</taxon>
        <taxon>Pseudomonadati</taxon>
        <taxon>Pseudomonadota</taxon>
        <taxon>Betaproteobacteria</taxon>
        <taxon>Burkholderiales</taxon>
        <taxon>Sphaerotilaceae</taxon>
        <taxon>Azohydromonas</taxon>
    </lineage>
</organism>
<dbReference type="RefSeq" id="WP_322464491.1">
    <property type="nucleotide sequence ID" value="NZ_JAXOJX010000004.1"/>
</dbReference>
<evidence type="ECO:0000313" key="1">
    <source>
        <dbReference type="EMBL" id="MDZ5455802.1"/>
    </source>
</evidence>
<name>A0ABU5I9L7_9BURK</name>
<comment type="caution">
    <text evidence="1">The sequence shown here is derived from an EMBL/GenBank/DDBJ whole genome shotgun (WGS) entry which is preliminary data.</text>
</comment>
<keyword evidence="2" id="KW-1185">Reference proteome</keyword>
<gene>
    <name evidence="1" type="ORF">SM757_04380</name>
</gene>
<proteinExistence type="predicted"/>
<protein>
    <submittedName>
        <fullName evidence="1">Uncharacterized protein</fullName>
    </submittedName>
</protein>
<reference evidence="1 2" key="1">
    <citation type="submission" date="2023-11" db="EMBL/GenBank/DDBJ databases">
        <title>Draft genome of Azohydromonas lata strain H1 (DSM1123), a polyhydroxyalkanoate producer.</title>
        <authorList>
            <person name="Traversa D."/>
            <person name="D'Addabbo P."/>
            <person name="Pazzani C."/>
            <person name="Manzari C."/>
            <person name="Chiara M."/>
            <person name="Scrascia M."/>
        </authorList>
    </citation>
    <scope>NUCLEOTIDE SEQUENCE [LARGE SCALE GENOMIC DNA]</scope>
    <source>
        <strain evidence="1 2">H1</strain>
    </source>
</reference>
<dbReference type="EMBL" id="JAXOJX010000004">
    <property type="protein sequence ID" value="MDZ5455802.1"/>
    <property type="molecule type" value="Genomic_DNA"/>
</dbReference>
<accession>A0ABU5I9L7</accession>
<evidence type="ECO:0000313" key="2">
    <source>
        <dbReference type="Proteomes" id="UP001293718"/>
    </source>
</evidence>
<sequence>MSDEELWMEGFKAGEALDGLPCPHEPGSHEAWIWQRGRIEGASKRIGYSHATEYLAQHNKK</sequence>